<proteinExistence type="predicted"/>
<evidence type="ECO:0000313" key="2">
    <source>
        <dbReference type="Proteomes" id="UP001501509"/>
    </source>
</evidence>
<keyword evidence="2" id="KW-1185">Reference proteome</keyword>
<dbReference type="Proteomes" id="UP001501509">
    <property type="component" value="Unassembled WGS sequence"/>
</dbReference>
<accession>A0ABN3QFF1</accession>
<dbReference type="EMBL" id="BAAATD010000012">
    <property type="protein sequence ID" value="GAA2625118.1"/>
    <property type="molecule type" value="Genomic_DNA"/>
</dbReference>
<reference evidence="1 2" key="1">
    <citation type="journal article" date="2019" name="Int. J. Syst. Evol. Microbiol.">
        <title>The Global Catalogue of Microorganisms (GCM) 10K type strain sequencing project: providing services to taxonomists for standard genome sequencing and annotation.</title>
        <authorList>
            <consortium name="The Broad Institute Genomics Platform"/>
            <consortium name="The Broad Institute Genome Sequencing Center for Infectious Disease"/>
            <person name="Wu L."/>
            <person name="Ma J."/>
        </authorList>
    </citation>
    <scope>NUCLEOTIDE SEQUENCE [LARGE SCALE GENOMIC DNA]</scope>
    <source>
        <strain evidence="1 2">JCM 6833</strain>
    </source>
</reference>
<name>A0ABN3QFF1_9ACTN</name>
<gene>
    <name evidence="1" type="ORF">GCM10010411_72130</name>
</gene>
<comment type="caution">
    <text evidence="1">The sequence shown here is derived from an EMBL/GenBank/DDBJ whole genome shotgun (WGS) entry which is preliminary data.</text>
</comment>
<organism evidence="1 2">
    <name type="scientific">Actinomadura fulvescens</name>
    <dbReference type="NCBI Taxonomy" id="46160"/>
    <lineage>
        <taxon>Bacteria</taxon>
        <taxon>Bacillati</taxon>
        <taxon>Actinomycetota</taxon>
        <taxon>Actinomycetes</taxon>
        <taxon>Streptosporangiales</taxon>
        <taxon>Thermomonosporaceae</taxon>
        <taxon>Actinomadura</taxon>
    </lineage>
</organism>
<sequence>MSFTCGRLIERWQEGVDVKVDPVGFVVGRPGLAEEESGSAAVTSVGAGAGFDEFGEYVGW</sequence>
<protein>
    <submittedName>
        <fullName evidence="1">Uncharacterized protein</fullName>
    </submittedName>
</protein>
<evidence type="ECO:0000313" key="1">
    <source>
        <dbReference type="EMBL" id="GAA2625118.1"/>
    </source>
</evidence>